<dbReference type="InterPro" id="IPR010730">
    <property type="entry name" value="HET"/>
</dbReference>
<protein>
    <recommendedName>
        <fullName evidence="1">Heterokaryon incompatibility domain-containing protein</fullName>
    </recommendedName>
</protein>
<evidence type="ECO:0000313" key="3">
    <source>
        <dbReference type="Proteomes" id="UP001140562"/>
    </source>
</evidence>
<reference evidence="2" key="1">
    <citation type="submission" date="2022-10" db="EMBL/GenBank/DDBJ databases">
        <title>Tapping the CABI collections for fungal endophytes: first genome assemblies for Collariella, Neodidymelliopsis, Ascochyta clinopodiicola, Didymella pomorum, Didymosphaeria variabile, Neocosmospora piperis and Neocucurbitaria cava.</title>
        <authorList>
            <person name="Hill R."/>
        </authorList>
    </citation>
    <scope>NUCLEOTIDE SEQUENCE</scope>
    <source>
        <strain evidence="2">IMI 360193</strain>
    </source>
</reference>
<accession>A0A9W9BUL4</accession>
<dbReference type="PANTHER" id="PTHR24148">
    <property type="entry name" value="ANKYRIN REPEAT DOMAIN-CONTAINING PROTEIN 39 HOMOLOG-RELATED"/>
    <property type="match status" value="1"/>
</dbReference>
<evidence type="ECO:0000259" key="1">
    <source>
        <dbReference type="Pfam" id="PF06985"/>
    </source>
</evidence>
<dbReference type="Pfam" id="PF26639">
    <property type="entry name" value="Het-6_barrel"/>
    <property type="match status" value="1"/>
</dbReference>
<organism evidence="2 3">
    <name type="scientific">Didymella glomerata</name>
    <dbReference type="NCBI Taxonomy" id="749621"/>
    <lineage>
        <taxon>Eukaryota</taxon>
        <taxon>Fungi</taxon>
        <taxon>Dikarya</taxon>
        <taxon>Ascomycota</taxon>
        <taxon>Pezizomycotina</taxon>
        <taxon>Dothideomycetes</taxon>
        <taxon>Pleosporomycetidae</taxon>
        <taxon>Pleosporales</taxon>
        <taxon>Pleosporineae</taxon>
        <taxon>Didymellaceae</taxon>
        <taxon>Didymella</taxon>
    </lineage>
</organism>
<dbReference type="PANTHER" id="PTHR24148:SF79">
    <property type="entry name" value="HETEROKARYON INCOMPATIBILITY DOMAIN-CONTAINING PROTEIN"/>
    <property type="match status" value="1"/>
</dbReference>
<comment type="caution">
    <text evidence="2">The sequence shown here is derived from an EMBL/GenBank/DDBJ whole genome shotgun (WGS) entry which is preliminary data.</text>
</comment>
<keyword evidence="3" id="KW-1185">Reference proteome</keyword>
<dbReference type="EMBL" id="JAPEUV010000203">
    <property type="protein sequence ID" value="KAJ4330363.1"/>
    <property type="molecule type" value="Genomic_DNA"/>
</dbReference>
<dbReference type="Proteomes" id="UP001140562">
    <property type="component" value="Unassembled WGS sequence"/>
</dbReference>
<evidence type="ECO:0000313" key="2">
    <source>
        <dbReference type="EMBL" id="KAJ4330363.1"/>
    </source>
</evidence>
<dbReference type="AlphaFoldDB" id="A0A9W9BUL4"/>
<dbReference type="InterPro" id="IPR052895">
    <property type="entry name" value="HetReg/Transcr_Mod"/>
</dbReference>
<sequence>MRLRSLLSHVRAAQELPFWMGNYNYRPLPTKNSIRLLELVPSTEKSRVRCFLKTFELEDAPTFKALSYTWGHSEITIKRPSTSARDILAQCVSRHRDARPPGHEDDVETLGRARRHRIICDDRLMKVTGNLRDALHMLGNSINMPLMPKTPTYYWVDALCVDQQNVLERNAQVARMADIFHRASGVVVWLGREDDFTVDALEVIQKVSAIPETDWPSVPYTSFYDAAEVTHSSKPDLSYHNWLGFIALINRPWFRRAWVVQEITLGNSPVVVCGTKVFPWEKLSKTLSFIKTTRWYHHLHTEKLKHLKELQKHPGIYKRVLQSKLSVGISPLFLNETRVAVSSGSGSDRKVRTQLPFTMLLQKHRFSKSTDPRDKVYAFLGLASSSMAPFRTNPVAITPDYNLSVQRVYTATAKALLTTYRNLSVLSHVEDPTIRRTIGLPSWVPDYSVSIDPYPLRYRGKGHWRASGHNTWHMNVFTMESGLLDVQGYRLGYIDQTSILSDESSDPSASWASIVKLALSLDLPYPDPSGSGKKPSRVEVLWRTLTTDTYAHVCPAPSEAGTLFIDYILNLQIRHRLMPWSSNDEFQPHHSPLSESIHPEWRTLLSLEPVGSAYSLETYKKRLTAVVEAMFDGTYSPIGLAQLQHELEQSGGKKRRLFKTQSGYLGTGPRSLRIGDEIWILHRGGLPFVLRRQRKFGHYRLIGEAFVYGVMHGEALQSGVKAQNVTLE</sequence>
<name>A0A9W9BUL4_9PLEO</name>
<dbReference type="OrthoDB" id="4476201at2759"/>
<dbReference type="Pfam" id="PF06985">
    <property type="entry name" value="HET"/>
    <property type="match status" value="1"/>
</dbReference>
<feature type="domain" description="Heterokaryon incompatibility" evidence="1">
    <location>
        <begin position="63"/>
        <end position="262"/>
    </location>
</feature>
<gene>
    <name evidence="2" type="ORF">N0V87_010056</name>
</gene>
<proteinExistence type="predicted"/>